<name>A0A5M8RVN3_9BACI</name>
<evidence type="ECO:0000313" key="2">
    <source>
        <dbReference type="EMBL" id="KAA6451353.1"/>
    </source>
</evidence>
<organism evidence="2 3">
    <name type="scientific">Bacillus swezeyi</name>
    <dbReference type="NCBI Taxonomy" id="1925020"/>
    <lineage>
        <taxon>Bacteria</taxon>
        <taxon>Bacillati</taxon>
        <taxon>Bacillota</taxon>
        <taxon>Bacilli</taxon>
        <taxon>Bacillales</taxon>
        <taxon>Bacillaceae</taxon>
        <taxon>Bacillus</taxon>
    </lineage>
</organism>
<dbReference type="AlphaFoldDB" id="A0A5M8RVN3"/>
<accession>A0A5M8RVN3</accession>
<reference evidence="2 3" key="1">
    <citation type="submission" date="2018-08" db="EMBL/GenBank/DDBJ databases">
        <title>Bacillus phenotypic plasticity.</title>
        <authorList>
            <person name="Hurtado E."/>
        </authorList>
    </citation>
    <scope>NUCLEOTIDE SEQUENCE [LARGE SCALE GENOMIC DNA]</scope>
    <source>
        <strain evidence="2 3">427</strain>
    </source>
</reference>
<evidence type="ECO:0000256" key="1">
    <source>
        <dbReference type="SAM" id="MobiDB-lite"/>
    </source>
</evidence>
<gene>
    <name evidence="2" type="ORF">DX927_11300</name>
</gene>
<sequence>MLSGILEGSEMPQRVSRQAGLRLRADPKGGPGKSFEHFPNSRLCGIMNKRASLLRGWLKIVFFKIDFPFKLLRVSREVYFFFSQGFRYSRQPKDTLQRILTDDLFLRF</sequence>
<feature type="region of interest" description="Disordered" evidence="1">
    <location>
        <begin position="1"/>
        <end position="36"/>
    </location>
</feature>
<proteinExistence type="predicted"/>
<dbReference type="Proteomes" id="UP000324326">
    <property type="component" value="Unassembled WGS sequence"/>
</dbReference>
<evidence type="ECO:0000313" key="3">
    <source>
        <dbReference type="Proteomes" id="UP000324326"/>
    </source>
</evidence>
<comment type="caution">
    <text evidence="2">The sequence shown here is derived from an EMBL/GenBank/DDBJ whole genome shotgun (WGS) entry which is preliminary data.</text>
</comment>
<dbReference type="EMBL" id="QSND01000002">
    <property type="protein sequence ID" value="KAA6451353.1"/>
    <property type="molecule type" value="Genomic_DNA"/>
</dbReference>
<protein>
    <submittedName>
        <fullName evidence="2">Uncharacterized protein</fullName>
    </submittedName>
</protein>